<evidence type="ECO:0000313" key="1">
    <source>
        <dbReference type="EMBL" id="GBL93553.1"/>
    </source>
</evidence>
<protein>
    <submittedName>
        <fullName evidence="1">Uncharacterized protein</fullName>
    </submittedName>
</protein>
<reference evidence="1 2" key="1">
    <citation type="journal article" date="2019" name="Sci. Rep.">
        <title>Orb-weaving spider Araneus ventricosus genome elucidates the spidroin gene catalogue.</title>
        <authorList>
            <person name="Kono N."/>
            <person name="Nakamura H."/>
            <person name="Ohtoshi R."/>
            <person name="Moran D.A.P."/>
            <person name="Shinohara A."/>
            <person name="Yoshida Y."/>
            <person name="Fujiwara M."/>
            <person name="Mori M."/>
            <person name="Tomita M."/>
            <person name="Arakawa K."/>
        </authorList>
    </citation>
    <scope>NUCLEOTIDE SEQUENCE [LARGE SCALE GENOMIC DNA]</scope>
</reference>
<dbReference type="AlphaFoldDB" id="A0A4Y2BNN0"/>
<gene>
    <name evidence="1" type="ORF">AVEN_59736_1</name>
</gene>
<accession>A0A4Y2BNN0</accession>
<dbReference type="EMBL" id="BGPR01000094">
    <property type="protein sequence ID" value="GBL93553.1"/>
    <property type="molecule type" value="Genomic_DNA"/>
</dbReference>
<sequence length="386" mass="45847">MSYNVLPPLEHLATASVASLVYNDIEIGKMLGHGKKCTVHSNCNSVEAWKVIEEKVMEDLSPFLPSSLQIRVARVIHPMHNEVWRWKADHSYLLKHFGEYSRIYNSCLSWKTDGTINGEQTTKQLLMNESIDPEIRFITACTYFLEDEVSALWEKMKEVDKKRITETGTNSAVRFWMKQLTKGDNKSWWMKWLKKEDVRHWTEMIDEYFRNPSIKRTDVPLRISSFYNFLSWESKQKYIKLFGNHQIHTDDLRMCLKDKDEVERREIFRSRPDDALCICLRRPFRSHFIKMAEEIMSYMAADDFATVVLAMILSYIHNGYEDFHLFEEFWQMSPAALKDDIIRDNHFVMLIKNLLDELNYSKVLEEVVRKCYLNEALRIIEYNHPI</sequence>
<name>A0A4Y2BNN0_ARAVE</name>
<keyword evidence="2" id="KW-1185">Reference proteome</keyword>
<dbReference type="OrthoDB" id="6442499at2759"/>
<evidence type="ECO:0000313" key="2">
    <source>
        <dbReference type="Proteomes" id="UP000499080"/>
    </source>
</evidence>
<dbReference type="Proteomes" id="UP000499080">
    <property type="component" value="Unassembled WGS sequence"/>
</dbReference>
<proteinExistence type="predicted"/>
<organism evidence="1 2">
    <name type="scientific">Araneus ventricosus</name>
    <name type="common">Orbweaver spider</name>
    <name type="synonym">Epeira ventricosa</name>
    <dbReference type="NCBI Taxonomy" id="182803"/>
    <lineage>
        <taxon>Eukaryota</taxon>
        <taxon>Metazoa</taxon>
        <taxon>Ecdysozoa</taxon>
        <taxon>Arthropoda</taxon>
        <taxon>Chelicerata</taxon>
        <taxon>Arachnida</taxon>
        <taxon>Araneae</taxon>
        <taxon>Araneomorphae</taxon>
        <taxon>Entelegynae</taxon>
        <taxon>Araneoidea</taxon>
        <taxon>Araneidae</taxon>
        <taxon>Araneus</taxon>
    </lineage>
</organism>
<comment type="caution">
    <text evidence="1">The sequence shown here is derived from an EMBL/GenBank/DDBJ whole genome shotgun (WGS) entry which is preliminary data.</text>
</comment>